<dbReference type="InterPro" id="IPR013120">
    <property type="entry name" value="FAR_NAD-bd"/>
</dbReference>
<evidence type="ECO:0000256" key="1">
    <source>
        <dbReference type="RuleBase" id="RU363097"/>
    </source>
</evidence>
<dbReference type="Proteomes" id="UP000299102">
    <property type="component" value="Unassembled WGS sequence"/>
</dbReference>
<keyword evidence="1" id="KW-0443">Lipid metabolism</keyword>
<dbReference type="GO" id="GO:0035336">
    <property type="term" value="P:long-chain fatty-acyl-CoA metabolic process"/>
    <property type="evidence" value="ECO:0007669"/>
    <property type="project" value="TreeGrafter"/>
</dbReference>
<dbReference type="Gene3D" id="3.40.50.720">
    <property type="entry name" value="NAD(P)-binding Rossmann-like Domain"/>
    <property type="match status" value="1"/>
</dbReference>
<accession>A0A4C2AAQ1</accession>
<dbReference type="OrthoDB" id="429813at2759"/>
<dbReference type="PANTHER" id="PTHR11011:SF116">
    <property type="entry name" value="FATTY ACYL-COA REDUCTASE CG5065-RELATED"/>
    <property type="match status" value="1"/>
</dbReference>
<comment type="similarity">
    <text evidence="1">Belongs to the fatty acyl-CoA reductase family.</text>
</comment>
<dbReference type="EC" id="1.2.1.84" evidence="1"/>
<dbReference type="EMBL" id="BGZK01002757">
    <property type="protein sequence ID" value="GBP96239.1"/>
    <property type="molecule type" value="Genomic_DNA"/>
</dbReference>
<dbReference type="GO" id="GO:0102965">
    <property type="term" value="F:alcohol-forming long-chain fatty acyl-CoA reductase activity"/>
    <property type="evidence" value="ECO:0007669"/>
    <property type="project" value="UniProtKB-EC"/>
</dbReference>
<comment type="caution">
    <text evidence="3">The sequence shown here is derived from an EMBL/GenBank/DDBJ whole genome shotgun (WGS) entry which is preliminary data.</text>
</comment>
<comment type="catalytic activity">
    <reaction evidence="1">
        <text>a long-chain fatty acyl-CoA + 2 NADPH + 2 H(+) = a long-chain primary fatty alcohol + 2 NADP(+) + CoA</text>
        <dbReference type="Rhea" id="RHEA:52716"/>
        <dbReference type="ChEBI" id="CHEBI:15378"/>
        <dbReference type="ChEBI" id="CHEBI:57287"/>
        <dbReference type="ChEBI" id="CHEBI:57783"/>
        <dbReference type="ChEBI" id="CHEBI:58349"/>
        <dbReference type="ChEBI" id="CHEBI:77396"/>
        <dbReference type="ChEBI" id="CHEBI:83139"/>
        <dbReference type="EC" id="1.2.1.84"/>
    </reaction>
</comment>
<feature type="domain" description="Thioester reductase (TE)" evidence="2">
    <location>
        <begin position="1"/>
        <end position="107"/>
    </location>
</feature>
<keyword evidence="1" id="KW-0560">Oxidoreductase</keyword>
<dbReference type="Pfam" id="PF07993">
    <property type="entry name" value="NAD_binding_4"/>
    <property type="match status" value="1"/>
</dbReference>
<dbReference type="GO" id="GO:0005777">
    <property type="term" value="C:peroxisome"/>
    <property type="evidence" value="ECO:0007669"/>
    <property type="project" value="TreeGrafter"/>
</dbReference>
<evidence type="ECO:0000313" key="3">
    <source>
        <dbReference type="EMBL" id="GBP96239.1"/>
    </source>
</evidence>
<name>A0A4C2AAQ1_EUMVA</name>
<dbReference type="GO" id="GO:0080019">
    <property type="term" value="F:alcohol-forming very long-chain fatty acyl-CoA reductase activity"/>
    <property type="evidence" value="ECO:0007669"/>
    <property type="project" value="InterPro"/>
</dbReference>
<dbReference type="PANTHER" id="PTHR11011">
    <property type="entry name" value="MALE STERILITY PROTEIN 2-RELATED"/>
    <property type="match status" value="1"/>
</dbReference>
<keyword evidence="1" id="KW-0444">Lipid biosynthesis</keyword>
<dbReference type="AlphaFoldDB" id="A0A4C2AAQ1"/>
<protein>
    <recommendedName>
        <fullName evidence="1">Fatty acyl-CoA reductase</fullName>
        <ecNumber evidence="1">1.2.1.84</ecNumber>
    </recommendedName>
</protein>
<proteinExistence type="inferred from homology"/>
<evidence type="ECO:0000259" key="2">
    <source>
        <dbReference type="Pfam" id="PF07993"/>
    </source>
</evidence>
<keyword evidence="4" id="KW-1185">Reference proteome</keyword>
<evidence type="ECO:0000313" key="4">
    <source>
        <dbReference type="Proteomes" id="UP000299102"/>
    </source>
</evidence>
<keyword evidence="1" id="KW-0521">NADP</keyword>
<dbReference type="InterPro" id="IPR026055">
    <property type="entry name" value="FAR"/>
</dbReference>
<sequence>MNIKGTARVLKLAKTMPKLKNRICRFRPHIYGVQQRARSHIEEVVYPPPYDPDSIVKCGQMLPRDGQLDSERIQGDHPNTYTLTKALAESIVVRQKDLPVCIVRPSIDFVILTPPCGKPILWSTLLQPKKRENSTGDKPRSHNTDIKHQLPLLRYSMNHFLPSSVPPPSINLLHFINILMISKVLVMHW</sequence>
<comment type="function">
    <text evidence="1">Catalyzes the reduction of fatty acyl-CoA to fatty alcohols.</text>
</comment>
<reference evidence="3 4" key="1">
    <citation type="journal article" date="2019" name="Commun. Biol.">
        <title>The bagworm genome reveals a unique fibroin gene that provides high tensile strength.</title>
        <authorList>
            <person name="Kono N."/>
            <person name="Nakamura H."/>
            <person name="Ohtoshi R."/>
            <person name="Tomita M."/>
            <person name="Numata K."/>
            <person name="Arakawa K."/>
        </authorList>
    </citation>
    <scope>NUCLEOTIDE SEQUENCE [LARGE SCALE GENOMIC DNA]</scope>
</reference>
<gene>
    <name evidence="3" type="ORF">EVAR_97064_1</name>
</gene>
<organism evidence="3 4">
    <name type="scientific">Eumeta variegata</name>
    <name type="common">Bagworm moth</name>
    <name type="synonym">Eumeta japonica</name>
    <dbReference type="NCBI Taxonomy" id="151549"/>
    <lineage>
        <taxon>Eukaryota</taxon>
        <taxon>Metazoa</taxon>
        <taxon>Ecdysozoa</taxon>
        <taxon>Arthropoda</taxon>
        <taxon>Hexapoda</taxon>
        <taxon>Insecta</taxon>
        <taxon>Pterygota</taxon>
        <taxon>Neoptera</taxon>
        <taxon>Endopterygota</taxon>
        <taxon>Lepidoptera</taxon>
        <taxon>Glossata</taxon>
        <taxon>Ditrysia</taxon>
        <taxon>Tineoidea</taxon>
        <taxon>Psychidae</taxon>
        <taxon>Oiketicinae</taxon>
        <taxon>Eumeta</taxon>
    </lineage>
</organism>